<name>A0AAV5FW93_ELECO</name>
<dbReference type="Proteomes" id="UP001054889">
    <property type="component" value="Unassembled WGS sequence"/>
</dbReference>
<evidence type="ECO:0000313" key="2">
    <source>
        <dbReference type="Proteomes" id="UP001054889"/>
    </source>
</evidence>
<dbReference type="GO" id="GO:0006749">
    <property type="term" value="P:glutathione metabolic process"/>
    <property type="evidence" value="ECO:0007669"/>
    <property type="project" value="InterPro"/>
</dbReference>
<protein>
    <recommendedName>
        <fullName evidence="3">GST C-terminal domain-containing protein</fullName>
    </recommendedName>
</protein>
<dbReference type="SUPFAM" id="SSF47616">
    <property type="entry name" value="GST C-terminal domain-like"/>
    <property type="match status" value="1"/>
</dbReference>
<dbReference type="Gene3D" id="1.20.1050.10">
    <property type="match status" value="1"/>
</dbReference>
<dbReference type="CDD" id="cd03185">
    <property type="entry name" value="GST_C_Tau"/>
    <property type="match status" value="1"/>
</dbReference>
<dbReference type="InterPro" id="IPR036282">
    <property type="entry name" value="Glutathione-S-Trfase_C_sf"/>
</dbReference>
<dbReference type="GO" id="GO:0004364">
    <property type="term" value="F:glutathione transferase activity"/>
    <property type="evidence" value="ECO:0007669"/>
    <property type="project" value="InterPro"/>
</dbReference>
<proteinExistence type="predicted"/>
<keyword evidence="2" id="KW-1185">Reference proteome</keyword>
<sequence length="126" mass="14009">MLADVFVNEHLTIGSMAGGSGSASRSRHLLEGKRFFNSEATPYVGYIDVAASVLAYWLDVMEEVMNGGVLRLLGEDDDEFPALRRWAKDYTSHEAVKPCLPDRDKLVVYFADNKDRYTSMAKAAAQ</sequence>
<comment type="caution">
    <text evidence="1">The sequence shown here is derived from an EMBL/GenBank/DDBJ whole genome shotgun (WGS) entry which is preliminary data.</text>
</comment>
<dbReference type="EMBL" id="BQKI01000097">
    <property type="protein sequence ID" value="GJN39281.1"/>
    <property type="molecule type" value="Genomic_DNA"/>
</dbReference>
<dbReference type="InterPro" id="IPR045074">
    <property type="entry name" value="GST_C_Tau"/>
</dbReference>
<accession>A0AAV5FW93</accession>
<evidence type="ECO:0008006" key="3">
    <source>
        <dbReference type="Google" id="ProtNLM"/>
    </source>
</evidence>
<evidence type="ECO:0000313" key="1">
    <source>
        <dbReference type="EMBL" id="GJN39281.1"/>
    </source>
</evidence>
<organism evidence="1 2">
    <name type="scientific">Eleusine coracana subsp. coracana</name>
    <dbReference type="NCBI Taxonomy" id="191504"/>
    <lineage>
        <taxon>Eukaryota</taxon>
        <taxon>Viridiplantae</taxon>
        <taxon>Streptophyta</taxon>
        <taxon>Embryophyta</taxon>
        <taxon>Tracheophyta</taxon>
        <taxon>Spermatophyta</taxon>
        <taxon>Magnoliopsida</taxon>
        <taxon>Liliopsida</taxon>
        <taxon>Poales</taxon>
        <taxon>Poaceae</taxon>
        <taxon>PACMAD clade</taxon>
        <taxon>Chloridoideae</taxon>
        <taxon>Cynodonteae</taxon>
        <taxon>Eleusininae</taxon>
        <taxon>Eleusine</taxon>
    </lineage>
</organism>
<reference evidence="1" key="1">
    <citation type="journal article" date="2018" name="DNA Res.">
        <title>Multiple hybrid de novo genome assembly of finger millet, an orphan allotetraploid crop.</title>
        <authorList>
            <person name="Hatakeyama M."/>
            <person name="Aluri S."/>
            <person name="Balachadran M.T."/>
            <person name="Sivarajan S.R."/>
            <person name="Patrignani A."/>
            <person name="Gruter S."/>
            <person name="Poveda L."/>
            <person name="Shimizu-Inatsugi R."/>
            <person name="Baeten J."/>
            <person name="Francoijs K.J."/>
            <person name="Nataraja K.N."/>
            <person name="Reddy Y.A.N."/>
            <person name="Phadnis S."/>
            <person name="Ravikumar R.L."/>
            <person name="Schlapbach R."/>
            <person name="Sreeman S.M."/>
            <person name="Shimizu K.K."/>
        </authorList>
    </citation>
    <scope>NUCLEOTIDE SEQUENCE</scope>
</reference>
<dbReference type="AlphaFoldDB" id="A0AAV5FW93"/>
<gene>
    <name evidence="1" type="primary">gb28388</name>
    <name evidence="1" type="ORF">PR202_gb28388</name>
</gene>
<reference evidence="1" key="2">
    <citation type="submission" date="2021-12" db="EMBL/GenBank/DDBJ databases">
        <title>Resequencing data analysis of finger millet.</title>
        <authorList>
            <person name="Hatakeyama M."/>
            <person name="Aluri S."/>
            <person name="Balachadran M.T."/>
            <person name="Sivarajan S.R."/>
            <person name="Poveda L."/>
            <person name="Shimizu-Inatsugi R."/>
            <person name="Schlapbach R."/>
            <person name="Sreeman S.M."/>
            <person name="Shimizu K.K."/>
        </authorList>
    </citation>
    <scope>NUCLEOTIDE SEQUENCE</scope>
</reference>